<dbReference type="Pfam" id="PF04548">
    <property type="entry name" value="AIG1"/>
    <property type="match status" value="1"/>
</dbReference>
<evidence type="ECO:0000256" key="3">
    <source>
        <dbReference type="ARBA" id="ARBA00023134"/>
    </source>
</evidence>
<dbReference type="InterPro" id="IPR045058">
    <property type="entry name" value="GIMA/IAN/Toc"/>
</dbReference>
<keyword evidence="4" id="KW-0472">Membrane</keyword>
<evidence type="ECO:0000313" key="7">
    <source>
        <dbReference type="Proteomes" id="UP001558613"/>
    </source>
</evidence>
<feature type="transmembrane region" description="Helical" evidence="4">
    <location>
        <begin position="248"/>
        <end position="269"/>
    </location>
</feature>
<comment type="caution">
    <text evidence="6">The sequence shown here is derived from an EMBL/GenBank/DDBJ whole genome shotgun (WGS) entry which is preliminary data.</text>
</comment>
<sequence length="302" mass="31172">MSSPGPHVFLLVIKLGVRFTEEERDTVKWIQENFGKEALCRTIILFTHADQLMGKPVEDFINKSKCLMEIVNNFGGRYHSFNNEDRNHEDQVTELLKKINSVIQENEMNHYTLKMFKSNQKSKKVKIACAIAMLGIGFLGTVKIAGKIAAAITGRAAGEAVEKAAVAAGEGAVSAVEAVQSLVEKTADTAGEAVQAVAEKVADTAGEAVQPVAKKVADTAGEAVQAVAEKVVDTAGEAVETVATKAGVATGTVSLAVAAVAAAAARYAAIAGKLASGRVSAITALAAVVAGGAAAALSVAKP</sequence>
<feature type="domain" description="AIG1-type G" evidence="5">
    <location>
        <begin position="1"/>
        <end position="120"/>
    </location>
</feature>
<dbReference type="InterPro" id="IPR027417">
    <property type="entry name" value="P-loop_NTPase"/>
</dbReference>
<organism evidence="6 7">
    <name type="scientific">Cirrhinus molitorella</name>
    <name type="common">mud carp</name>
    <dbReference type="NCBI Taxonomy" id="172907"/>
    <lineage>
        <taxon>Eukaryota</taxon>
        <taxon>Metazoa</taxon>
        <taxon>Chordata</taxon>
        <taxon>Craniata</taxon>
        <taxon>Vertebrata</taxon>
        <taxon>Euteleostomi</taxon>
        <taxon>Actinopterygii</taxon>
        <taxon>Neopterygii</taxon>
        <taxon>Teleostei</taxon>
        <taxon>Ostariophysi</taxon>
        <taxon>Cypriniformes</taxon>
        <taxon>Cyprinidae</taxon>
        <taxon>Labeoninae</taxon>
        <taxon>Labeonini</taxon>
        <taxon>Cirrhinus</taxon>
    </lineage>
</organism>
<reference evidence="6 7" key="1">
    <citation type="submission" date="2023-09" db="EMBL/GenBank/DDBJ databases">
        <authorList>
            <person name="Wang M."/>
        </authorList>
    </citation>
    <scope>NUCLEOTIDE SEQUENCE [LARGE SCALE GENOMIC DNA]</scope>
    <source>
        <strain evidence="6">GT-2023</strain>
        <tissue evidence="6">Liver</tissue>
    </source>
</reference>
<name>A0ABR3NXH3_9TELE</name>
<evidence type="ECO:0000256" key="2">
    <source>
        <dbReference type="ARBA" id="ARBA00022741"/>
    </source>
</evidence>
<proteinExistence type="inferred from homology"/>
<keyword evidence="4" id="KW-0812">Transmembrane</keyword>
<feature type="transmembrane region" description="Helical" evidence="4">
    <location>
        <begin position="281"/>
        <end position="300"/>
    </location>
</feature>
<dbReference type="PROSITE" id="PS51720">
    <property type="entry name" value="G_AIG1"/>
    <property type="match status" value="1"/>
</dbReference>
<comment type="similarity">
    <text evidence="1">Belongs to the TRAFAC class TrmE-Era-EngA-EngB-Septin-like GTPase superfamily. AIG1/Toc34/Toc159-like paraseptin GTPase family. IAN subfamily.</text>
</comment>
<dbReference type="PANTHER" id="PTHR10903:SF188">
    <property type="entry name" value="GTPASE IMAP FAMILY MEMBER 2-LIKE-RELATED"/>
    <property type="match status" value="1"/>
</dbReference>
<dbReference type="PANTHER" id="PTHR10903">
    <property type="entry name" value="GTPASE, IMAP FAMILY MEMBER-RELATED"/>
    <property type="match status" value="1"/>
</dbReference>
<evidence type="ECO:0000313" key="6">
    <source>
        <dbReference type="EMBL" id="KAL1281542.1"/>
    </source>
</evidence>
<accession>A0ABR3NXH3</accession>
<keyword evidence="3" id="KW-0342">GTP-binding</keyword>
<protein>
    <recommendedName>
        <fullName evidence="5">AIG1-type G domain-containing protein</fullName>
    </recommendedName>
</protein>
<dbReference type="Gene3D" id="3.40.50.300">
    <property type="entry name" value="P-loop containing nucleotide triphosphate hydrolases"/>
    <property type="match status" value="1"/>
</dbReference>
<dbReference type="EMBL" id="JAYMGO010000001">
    <property type="protein sequence ID" value="KAL1281542.1"/>
    <property type="molecule type" value="Genomic_DNA"/>
</dbReference>
<dbReference type="SUPFAM" id="SSF52540">
    <property type="entry name" value="P-loop containing nucleoside triphosphate hydrolases"/>
    <property type="match status" value="1"/>
</dbReference>
<keyword evidence="7" id="KW-1185">Reference proteome</keyword>
<keyword evidence="4" id="KW-1133">Transmembrane helix</keyword>
<evidence type="ECO:0000259" key="5">
    <source>
        <dbReference type="PROSITE" id="PS51720"/>
    </source>
</evidence>
<keyword evidence="2" id="KW-0547">Nucleotide-binding</keyword>
<evidence type="ECO:0000256" key="1">
    <source>
        <dbReference type="ARBA" id="ARBA00008535"/>
    </source>
</evidence>
<dbReference type="Proteomes" id="UP001558613">
    <property type="component" value="Unassembled WGS sequence"/>
</dbReference>
<dbReference type="InterPro" id="IPR006703">
    <property type="entry name" value="G_AIG1"/>
</dbReference>
<evidence type="ECO:0000256" key="4">
    <source>
        <dbReference type="SAM" id="Phobius"/>
    </source>
</evidence>
<gene>
    <name evidence="6" type="ORF">QQF64_000345</name>
</gene>